<accession>A0A8J8CMA9</accession>
<dbReference type="RefSeq" id="WP_162422570.1">
    <property type="nucleotide sequence ID" value="NZ_WVIE01000006.1"/>
</dbReference>
<dbReference type="Gene3D" id="2.40.400.10">
    <property type="entry name" value="Acetoacetate decarboxylase-like"/>
    <property type="match status" value="1"/>
</dbReference>
<dbReference type="AlphaFoldDB" id="A0A8J8CMA9"/>
<evidence type="ECO:0000313" key="2">
    <source>
        <dbReference type="Proteomes" id="UP000646053"/>
    </source>
</evidence>
<dbReference type="PANTHER" id="PTHR35467">
    <property type="match status" value="1"/>
</dbReference>
<dbReference type="EMBL" id="WVIE01000006">
    <property type="protein sequence ID" value="NDJ17057.1"/>
    <property type="molecule type" value="Genomic_DNA"/>
</dbReference>
<sequence>MSYPQAPWSLKGFAYQTLHLIDVAKASAHVPIGLEIVSFLPGKTLGGVYLSQYKAGSTLLYSELIVIAAIVRRHSAIGMWVSHIYVDNLESVEGGRNIWKLPKEAAEFHWSNQQSNVLVKQRDRTLCHFTSGWQLNFWRQNGQVLTYSQLESDLLLFETSAAADLAIVTSRLEVPSSSPFARLIDSPPWLTVKAEGLDATVGVPSVVAPGTKIFATR</sequence>
<dbReference type="InterPro" id="IPR010451">
    <property type="entry name" value="Acetoacetate_decarboxylase"/>
</dbReference>
<reference evidence="1" key="1">
    <citation type="submission" date="2019-12" db="EMBL/GenBank/DDBJ databases">
        <title>High-Quality draft genome sequences of three cyanobacteria isolated from the limestone walls of the Old Cathedral of Coimbra.</title>
        <authorList>
            <person name="Tiago I."/>
            <person name="Soares F."/>
            <person name="Portugal A."/>
        </authorList>
    </citation>
    <scope>NUCLEOTIDE SEQUENCE</scope>
    <source>
        <strain evidence="1">A</strain>
    </source>
</reference>
<keyword evidence="2" id="KW-1185">Reference proteome</keyword>
<dbReference type="Proteomes" id="UP000646053">
    <property type="component" value="Unassembled WGS sequence"/>
</dbReference>
<dbReference type="PANTHER" id="PTHR35467:SF2">
    <property type="entry name" value="PROTEIN NEOXANTHIN-DEFICIENT 1"/>
    <property type="match status" value="1"/>
</dbReference>
<dbReference type="InterPro" id="IPR039343">
    <property type="entry name" value="NDX1-like"/>
</dbReference>
<dbReference type="GO" id="GO:0016829">
    <property type="term" value="F:lyase activity"/>
    <property type="evidence" value="ECO:0007669"/>
    <property type="project" value="InterPro"/>
</dbReference>
<gene>
    <name evidence="1" type="ORF">GS601_07105</name>
</gene>
<comment type="caution">
    <text evidence="1">The sequence shown here is derived from an EMBL/GenBank/DDBJ whole genome shotgun (WGS) entry which is preliminary data.</text>
</comment>
<dbReference type="InterPro" id="IPR023375">
    <property type="entry name" value="ADC_dom_sf"/>
</dbReference>
<name>A0A8J8CMA9_9CYAN</name>
<dbReference type="Pfam" id="PF06314">
    <property type="entry name" value="ADC"/>
    <property type="match status" value="1"/>
</dbReference>
<dbReference type="SUPFAM" id="SSF160104">
    <property type="entry name" value="Acetoacetate decarboxylase-like"/>
    <property type="match status" value="1"/>
</dbReference>
<proteinExistence type="predicted"/>
<organism evidence="1 2">
    <name type="scientific">Myxacorys almedinensis A</name>
    <dbReference type="NCBI Taxonomy" id="2690445"/>
    <lineage>
        <taxon>Bacteria</taxon>
        <taxon>Bacillati</taxon>
        <taxon>Cyanobacteriota</taxon>
        <taxon>Cyanophyceae</taxon>
        <taxon>Leptolyngbyales</taxon>
        <taxon>Leptolyngbyaceae</taxon>
        <taxon>Myxacorys</taxon>
        <taxon>Myxacorys almedinensis</taxon>
    </lineage>
</organism>
<evidence type="ECO:0000313" key="1">
    <source>
        <dbReference type="EMBL" id="NDJ17057.1"/>
    </source>
</evidence>
<protein>
    <submittedName>
        <fullName evidence="1">Acetoacetate decarboxylase</fullName>
    </submittedName>
</protein>